<keyword evidence="2" id="KW-1185">Reference proteome</keyword>
<reference evidence="1" key="2">
    <citation type="journal article" date="2023" name="IMA Fungus">
        <title>Comparative genomic study of the Penicillium genus elucidates a diverse pangenome and 15 lateral gene transfer events.</title>
        <authorList>
            <person name="Petersen C."/>
            <person name="Sorensen T."/>
            <person name="Nielsen M.R."/>
            <person name="Sondergaard T.E."/>
            <person name="Sorensen J.L."/>
            <person name="Fitzpatrick D.A."/>
            <person name="Frisvad J.C."/>
            <person name="Nielsen K.L."/>
        </authorList>
    </citation>
    <scope>NUCLEOTIDE SEQUENCE</scope>
    <source>
        <strain evidence="1">IBT 26290</strain>
    </source>
</reference>
<dbReference type="AlphaFoldDB" id="A0A9W9IH64"/>
<organism evidence="1 2">
    <name type="scientific">Penicillium canariense</name>
    <dbReference type="NCBI Taxonomy" id="189055"/>
    <lineage>
        <taxon>Eukaryota</taxon>
        <taxon>Fungi</taxon>
        <taxon>Dikarya</taxon>
        <taxon>Ascomycota</taxon>
        <taxon>Pezizomycotina</taxon>
        <taxon>Eurotiomycetes</taxon>
        <taxon>Eurotiomycetidae</taxon>
        <taxon>Eurotiales</taxon>
        <taxon>Aspergillaceae</taxon>
        <taxon>Penicillium</taxon>
    </lineage>
</organism>
<dbReference type="RefSeq" id="XP_056547915.1">
    <property type="nucleotide sequence ID" value="XM_056684309.1"/>
</dbReference>
<gene>
    <name evidence="1" type="ORF">N7482_002184</name>
</gene>
<accession>A0A9W9IH64</accession>
<dbReference type="GeneID" id="81423485"/>
<name>A0A9W9IH64_9EURO</name>
<sequence>MLNHITYQVQDNRMLKSTAMARLHRPDKIPHSTSTIQVRLRQEAGPHIAANARVTPMFLRRRKRRYPNREDLGLCEPFFRQTSNSSVN</sequence>
<dbReference type="EMBL" id="JAPQKN010000001">
    <property type="protein sequence ID" value="KAJ5176307.1"/>
    <property type="molecule type" value="Genomic_DNA"/>
</dbReference>
<evidence type="ECO:0000313" key="1">
    <source>
        <dbReference type="EMBL" id="KAJ5176307.1"/>
    </source>
</evidence>
<evidence type="ECO:0000313" key="2">
    <source>
        <dbReference type="Proteomes" id="UP001149163"/>
    </source>
</evidence>
<proteinExistence type="predicted"/>
<reference evidence="1" key="1">
    <citation type="submission" date="2022-11" db="EMBL/GenBank/DDBJ databases">
        <authorList>
            <person name="Petersen C."/>
        </authorList>
    </citation>
    <scope>NUCLEOTIDE SEQUENCE</scope>
    <source>
        <strain evidence="1">IBT 26290</strain>
    </source>
</reference>
<protein>
    <submittedName>
        <fullName evidence="1">Uncharacterized protein</fullName>
    </submittedName>
</protein>
<dbReference type="Proteomes" id="UP001149163">
    <property type="component" value="Unassembled WGS sequence"/>
</dbReference>
<comment type="caution">
    <text evidence="1">The sequence shown here is derived from an EMBL/GenBank/DDBJ whole genome shotgun (WGS) entry which is preliminary data.</text>
</comment>